<evidence type="ECO:0000313" key="2">
    <source>
        <dbReference type="Proteomes" id="UP001057402"/>
    </source>
</evidence>
<sequence>MFLLLPVFFFFLCFFLVHTDPPKVDDAGISNAEQWWHGASPTFPREYWATESIRIQETVITETPLHLAASEALCMMAKLLLEAGISKDRWGETPLDEGRMRGNKKLIMLLKDARSAQLSDFPESSPKIKAASMLQFPID</sequence>
<dbReference type="Proteomes" id="UP001057402">
    <property type="component" value="Chromosome 10"/>
</dbReference>
<organism evidence="1 2">
    <name type="scientific">Melastoma candidum</name>
    <dbReference type="NCBI Taxonomy" id="119954"/>
    <lineage>
        <taxon>Eukaryota</taxon>
        <taxon>Viridiplantae</taxon>
        <taxon>Streptophyta</taxon>
        <taxon>Embryophyta</taxon>
        <taxon>Tracheophyta</taxon>
        <taxon>Spermatophyta</taxon>
        <taxon>Magnoliopsida</taxon>
        <taxon>eudicotyledons</taxon>
        <taxon>Gunneridae</taxon>
        <taxon>Pentapetalae</taxon>
        <taxon>rosids</taxon>
        <taxon>malvids</taxon>
        <taxon>Myrtales</taxon>
        <taxon>Melastomataceae</taxon>
        <taxon>Melastomatoideae</taxon>
        <taxon>Melastomateae</taxon>
        <taxon>Melastoma</taxon>
    </lineage>
</organism>
<proteinExistence type="predicted"/>
<keyword evidence="2" id="KW-1185">Reference proteome</keyword>
<accession>A0ACB9M8B1</accession>
<dbReference type="EMBL" id="CM042889">
    <property type="protein sequence ID" value="KAI4320273.1"/>
    <property type="molecule type" value="Genomic_DNA"/>
</dbReference>
<comment type="caution">
    <text evidence="1">The sequence shown here is derived from an EMBL/GenBank/DDBJ whole genome shotgun (WGS) entry which is preliminary data.</text>
</comment>
<protein>
    <submittedName>
        <fullName evidence="1">Uncharacterized protein</fullName>
    </submittedName>
</protein>
<reference evidence="2" key="1">
    <citation type="journal article" date="2023" name="Front. Plant Sci.">
        <title>Chromosomal-level genome assembly of Melastoma candidum provides insights into trichome evolution.</title>
        <authorList>
            <person name="Zhong Y."/>
            <person name="Wu W."/>
            <person name="Sun C."/>
            <person name="Zou P."/>
            <person name="Liu Y."/>
            <person name="Dai S."/>
            <person name="Zhou R."/>
        </authorList>
    </citation>
    <scope>NUCLEOTIDE SEQUENCE [LARGE SCALE GENOMIC DNA]</scope>
</reference>
<evidence type="ECO:0000313" key="1">
    <source>
        <dbReference type="EMBL" id="KAI4320273.1"/>
    </source>
</evidence>
<gene>
    <name evidence="1" type="ORF">MLD38_033770</name>
</gene>
<name>A0ACB9M8B1_9MYRT</name>